<proteinExistence type="predicted"/>
<dbReference type="AlphaFoldDB" id="A0AAD4TJ98"/>
<dbReference type="Proteomes" id="UP001214576">
    <property type="component" value="Unassembled WGS sequence"/>
</dbReference>
<dbReference type="EMBL" id="JAKZEL010000028">
    <property type="protein sequence ID" value="KAI4529203.1"/>
    <property type="molecule type" value="Genomic_DNA"/>
</dbReference>
<name>A0AAD4TJ98_OVIAM</name>
<protein>
    <submittedName>
        <fullName evidence="1">Uncharacterized protein</fullName>
    </submittedName>
</protein>
<keyword evidence="2" id="KW-1185">Reference proteome</keyword>
<organism evidence="1 2">
    <name type="scientific">Ovis ammon polii</name>
    <dbReference type="NCBI Taxonomy" id="230172"/>
    <lineage>
        <taxon>Eukaryota</taxon>
        <taxon>Metazoa</taxon>
        <taxon>Chordata</taxon>
        <taxon>Craniata</taxon>
        <taxon>Vertebrata</taxon>
        <taxon>Euteleostomi</taxon>
        <taxon>Mammalia</taxon>
        <taxon>Eutheria</taxon>
        <taxon>Laurasiatheria</taxon>
        <taxon>Artiodactyla</taxon>
        <taxon>Ruminantia</taxon>
        <taxon>Pecora</taxon>
        <taxon>Bovidae</taxon>
        <taxon>Caprinae</taxon>
        <taxon>Ovis</taxon>
    </lineage>
</organism>
<evidence type="ECO:0000313" key="1">
    <source>
        <dbReference type="EMBL" id="KAI4529203.1"/>
    </source>
</evidence>
<reference evidence="1" key="1">
    <citation type="submission" date="2022-03" db="EMBL/GenBank/DDBJ databases">
        <title>Genomic analyses of argali, domestic sheep and their hybrids provide insights into chromosomal evolution, heterosis and genetic basis of agronomic traits.</title>
        <authorList>
            <person name="Li M."/>
        </authorList>
    </citation>
    <scope>NUCLEOTIDE SEQUENCE</scope>
    <source>
        <strain evidence="1">CAU-MHL-2022a</strain>
        <tissue evidence="1">Skin</tissue>
    </source>
</reference>
<sequence length="180" mass="19965">MGVLTKSEEGYYYGIPSTGARRIRTQFPFVFAARSFCRLLTLEHHRRSELEHTVETPRGNHNLRCKSKDKVSATSWHEPAQAYPPTSCQYRCPQEHGPGQLVGYPIKEGESSLPLVFSELKILSGELGGNETVATLAGTGKPINLKNLFLSANKLHYGITAYRIDATELQSSPSAIFNLL</sequence>
<gene>
    <name evidence="1" type="ORF">MG293_020451</name>
</gene>
<accession>A0AAD4TJ98</accession>
<comment type="caution">
    <text evidence="1">The sequence shown here is derived from an EMBL/GenBank/DDBJ whole genome shotgun (WGS) entry which is preliminary data.</text>
</comment>
<evidence type="ECO:0000313" key="2">
    <source>
        <dbReference type="Proteomes" id="UP001214576"/>
    </source>
</evidence>